<proteinExistence type="inferred from homology"/>
<gene>
    <name evidence="8" type="ORF">UC35_19240</name>
</gene>
<evidence type="ECO:0000313" key="9">
    <source>
        <dbReference type="Proteomes" id="UP000070433"/>
    </source>
</evidence>
<keyword evidence="9" id="KW-1185">Reference proteome</keyword>
<evidence type="ECO:0000256" key="4">
    <source>
        <dbReference type="ARBA" id="ARBA00022737"/>
    </source>
</evidence>
<keyword evidence="2 7" id="KW-0813">Transport</keyword>
<reference evidence="8 9" key="1">
    <citation type="journal article" date="2014" name="Int. J. Syst. Evol. Microbiol.">
        <title>Ramlibacter solisilvae sp. nov., isolated from forest soil, and emended description of the genus Ramlibacter.</title>
        <authorList>
            <person name="Lee H.J."/>
            <person name="Lee S.H."/>
            <person name="Lee S.S."/>
            <person name="Lee J.S."/>
            <person name="Kim Y."/>
            <person name="Kim S.C."/>
            <person name="Jeon C.O."/>
        </authorList>
    </citation>
    <scope>NUCLEOTIDE SEQUENCE [LARGE SCALE GENOMIC DNA]</scope>
    <source>
        <strain evidence="8 9">5-10</strain>
    </source>
</reference>
<dbReference type="Gene3D" id="1.20.1080.10">
    <property type="entry name" value="Glycerol uptake facilitator protein"/>
    <property type="match status" value="1"/>
</dbReference>
<dbReference type="InterPro" id="IPR000425">
    <property type="entry name" value="MIP"/>
</dbReference>
<keyword evidence="6" id="KW-0472">Membrane</keyword>
<dbReference type="PANTHER" id="PTHR45665:SF9">
    <property type="entry name" value="AQUAPORIN-8"/>
    <property type="match status" value="1"/>
</dbReference>
<dbReference type="InterPro" id="IPR023271">
    <property type="entry name" value="Aquaporin-like"/>
</dbReference>
<dbReference type="Pfam" id="PF00230">
    <property type="entry name" value="MIP"/>
    <property type="match status" value="1"/>
</dbReference>
<comment type="subcellular location">
    <subcellularLocation>
        <location evidence="1">Endomembrane system</location>
        <topology evidence="1">Multi-pass membrane protein</topology>
    </subcellularLocation>
</comment>
<evidence type="ECO:0000256" key="5">
    <source>
        <dbReference type="ARBA" id="ARBA00022989"/>
    </source>
</evidence>
<sequence length="218" mass="22611">MPRALLAEFVGTAMLLCAVIGSGIMAERLSAGNAGVALLANTLATVFALYVLIETLSPISGAHFNPMATVVLAWRGHMSAHDRWPLTALYILVQLTGALAGAMLANAMFDTSILQVSSKMRTGPGQWLAEAVAAAGLMFVILRSPTGRGSALVAAYIGAAYWFTASTSFANPAAVFGRIWSDSFAGIAPESALAFVLAQFAGGAVGAWLASVFEREAL</sequence>
<evidence type="ECO:0000256" key="2">
    <source>
        <dbReference type="ARBA" id="ARBA00022448"/>
    </source>
</evidence>
<dbReference type="PATRIC" id="fig|94132.3.peg.3927"/>
<dbReference type="Proteomes" id="UP000070433">
    <property type="component" value="Chromosome"/>
</dbReference>
<organism evidence="8 9">
    <name type="scientific">Ramlibacter tataouinensis</name>
    <dbReference type="NCBI Taxonomy" id="94132"/>
    <lineage>
        <taxon>Bacteria</taxon>
        <taxon>Pseudomonadati</taxon>
        <taxon>Pseudomonadota</taxon>
        <taxon>Betaproteobacteria</taxon>
        <taxon>Burkholderiales</taxon>
        <taxon>Comamonadaceae</taxon>
        <taxon>Ramlibacter</taxon>
    </lineage>
</organism>
<evidence type="ECO:0000313" key="8">
    <source>
        <dbReference type="EMBL" id="AMO25577.1"/>
    </source>
</evidence>
<keyword evidence="5" id="KW-1133">Transmembrane helix</keyword>
<evidence type="ECO:0000256" key="6">
    <source>
        <dbReference type="ARBA" id="ARBA00023136"/>
    </source>
</evidence>
<dbReference type="GO" id="GO:0015250">
    <property type="term" value="F:water channel activity"/>
    <property type="evidence" value="ECO:0007669"/>
    <property type="project" value="TreeGrafter"/>
</dbReference>
<dbReference type="AlphaFoldDB" id="A0A127K051"/>
<protein>
    <submittedName>
        <fullName evidence="8">Glycerol uptake facilitator or water-selective channels</fullName>
    </submittedName>
</protein>
<evidence type="ECO:0000256" key="7">
    <source>
        <dbReference type="RuleBase" id="RU000477"/>
    </source>
</evidence>
<dbReference type="GO" id="GO:0016020">
    <property type="term" value="C:membrane"/>
    <property type="evidence" value="ECO:0007669"/>
    <property type="project" value="InterPro"/>
</dbReference>
<keyword evidence="3 7" id="KW-0812">Transmembrane</keyword>
<dbReference type="GO" id="GO:0005737">
    <property type="term" value="C:cytoplasm"/>
    <property type="evidence" value="ECO:0007669"/>
    <property type="project" value="UniProtKB-ARBA"/>
</dbReference>
<dbReference type="EMBL" id="CP010951">
    <property type="protein sequence ID" value="AMO25577.1"/>
    <property type="molecule type" value="Genomic_DNA"/>
</dbReference>
<dbReference type="SUPFAM" id="SSF81338">
    <property type="entry name" value="Aquaporin-like"/>
    <property type="match status" value="1"/>
</dbReference>
<evidence type="ECO:0000256" key="3">
    <source>
        <dbReference type="ARBA" id="ARBA00022692"/>
    </source>
</evidence>
<dbReference type="InterPro" id="IPR034294">
    <property type="entry name" value="Aquaporin_transptr"/>
</dbReference>
<dbReference type="PRINTS" id="PR00783">
    <property type="entry name" value="MINTRINSICP"/>
</dbReference>
<keyword evidence="4" id="KW-0677">Repeat</keyword>
<accession>A0A127K051</accession>
<dbReference type="GO" id="GO:0019755">
    <property type="term" value="P:one-carbon compound transport"/>
    <property type="evidence" value="ECO:0007669"/>
    <property type="project" value="UniProtKB-ARBA"/>
</dbReference>
<comment type="similarity">
    <text evidence="7">Belongs to the MIP/aquaporin (TC 1.A.8) family.</text>
</comment>
<dbReference type="GO" id="GO:0012505">
    <property type="term" value="C:endomembrane system"/>
    <property type="evidence" value="ECO:0007669"/>
    <property type="project" value="UniProtKB-SubCell"/>
</dbReference>
<name>A0A127K051_9BURK</name>
<dbReference type="PANTHER" id="PTHR45665">
    <property type="entry name" value="AQUAPORIN-8"/>
    <property type="match status" value="1"/>
</dbReference>
<evidence type="ECO:0000256" key="1">
    <source>
        <dbReference type="ARBA" id="ARBA00004127"/>
    </source>
</evidence>